<dbReference type="InterPro" id="IPR050789">
    <property type="entry name" value="Diverse_Enzym_Activities"/>
</dbReference>
<accession>A0A1H7H1M7</accession>
<dbReference type="PANTHER" id="PTHR43283:SF7">
    <property type="entry name" value="BETA-LACTAMASE-RELATED DOMAIN-CONTAINING PROTEIN"/>
    <property type="match status" value="1"/>
</dbReference>
<sequence length="348" mass="37668">MSLPELYRRERPRFPSIMLIMLTLVLTCHAAADEKAGGSRLQANDLTRLEARAAELDRLHALVVAESGNIVLARHLAGPGVDQPANIKSLSKTVLAALVGAAIKEGIIDSLEQPVAELLGDRVPDGADPRVYEITVGHLLSLQAGLERTSGGNYAAWVASPDWVHDALTRPFVDEPGGRMLYSTGSSHLLSAALTRASGESTLALARRLLGEPLDITIPAWPRDPQGVYFGGNDMRLSPRALIQIGELYRNDGMIDGTRVLPEGWIEASWEARGTSAWTGDGYGYGWFITTQADERVYYGRGYGGQALYVIPERKLTVAITADPRPPSPGGQFQHELHALIEGMLEGE</sequence>
<dbReference type="EMBL" id="FOBC01000002">
    <property type="protein sequence ID" value="SEK44316.1"/>
    <property type="molecule type" value="Genomic_DNA"/>
</dbReference>
<evidence type="ECO:0000313" key="3">
    <source>
        <dbReference type="Proteomes" id="UP000198807"/>
    </source>
</evidence>
<proteinExistence type="predicted"/>
<dbReference type="Gene3D" id="3.40.710.10">
    <property type="entry name" value="DD-peptidase/beta-lactamase superfamily"/>
    <property type="match status" value="1"/>
</dbReference>
<dbReference type="Proteomes" id="UP000198807">
    <property type="component" value="Unassembled WGS sequence"/>
</dbReference>
<name>A0A1H7H1M7_9GAMM</name>
<organism evidence="2 3">
    <name type="scientific">Halomonas daqiaonensis</name>
    <dbReference type="NCBI Taxonomy" id="650850"/>
    <lineage>
        <taxon>Bacteria</taxon>
        <taxon>Pseudomonadati</taxon>
        <taxon>Pseudomonadota</taxon>
        <taxon>Gammaproteobacteria</taxon>
        <taxon>Oceanospirillales</taxon>
        <taxon>Halomonadaceae</taxon>
        <taxon>Halomonas</taxon>
    </lineage>
</organism>
<dbReference type="STRING" id="650850.SAMN04488129_102121"/>
<feature type="domain" description="Beta-lactamase-related" evidence="1">
    <location>
        <begin position="61"/>
        <end position="336"/>
    </location>
</feature>
<keyword evidence="3" id="KW-1185">Reference proteome</keyword>
<reference evidence="3" key="1">
    <citation type="submission" date="2016-10" db="EMBL/GenBank/DDBJ databases">
        <authorList>
            <person name="Varghese N."/>
            <person name="Submissions S."/>
        </authorList>
    </citation>
    <scope>NUCLEOTIDE SEQUENCE [LARGE SCALE GENOMIC DNA]</scope>
    <source>
        <strain evidence="3">CGMCC 1.9150</strain>
    </source>
</reference>
<evidence type="ECO:0000259" key="1">
    <source>
        <dbReference type="Pfam" id="PF00144"/>
    </source>
</evidence>
<gene>
    <name evidence="2" type="ORF">SAMN04488129_102121</name>
</gene>
<dbReference type="PANTHER" id="PTHR43283">
    <property type="entry name" value="BETA-LACTAMASE-RELATED"/>
    <property type="match status" value="1"/>
</dbReference>
<dbReference type="SUPFAM" id="SSF56601">
    <property type="entry name" value="beta-lactamase/transpeptidase-like"/>
    <property type="match status" value="1"/>
</dbReference>
<dbReference type="Pfam" id="PF00144">
    <property type="entry name" value="Beta-lactamase"/>
    <property type="match status" value="1"/>
</dbReference>
<dbReference type="InterPro" id="IPR012338">
    <property type="entry name" value="Beta-lactam/transpept-like"/>
</dbReference>
<dbReference type="AlphaFoldDB" id="A0A1H7H1M7"/>
<evidence type="ECO:0000313" key="2">
    <source>
        <dbReference type="EMBL" id="SEK44316.1"/>
    </source>
</evidence>
<protein>
    <submittedName>
        <fullName evidence="2">CubicO group peptidase, beta-lactamase class C family</fullName>
    </submittedName>
</protein>
<dbReference type="InterPro" id="IPR001466">
    <property type="entry name" value="Beta-lactam-related"/>
</dbReference>